<dbReference type="Proteomes" id="UP000559256">
    <property type="component" value="Unassembled WGS sequence"/>
</dbReference>
<feature type="region of interest" description="Disordered" evidence="1">
    <location>
        <begin position="628"/>
        <end position="740"/>
    </location>
</feature>
<accession>A0A8H5GJM8</accession>
<protein>
    <submittedName>
        <fullName evidence="4">Uncharacterized protein</fullName>
    </submittedName>
</protein>
<feature type="region of interest" description="Disordered" evidence="1">
    <location>
        <begin position="436"/>
        <end position="607"/>
    </location>
</feature>
<keyword evidence="5" id="KW-1185">Reference proteome</keyword>
<dbReference type="OrthoDB" id="3062174at2759"/>
<feature type="region of interest" description="Disordered" evidence="1">
    <location>
        <begin position="217"/>
        <end position="257"/>
    </location>
</feature>
<evidence type="ECO:0000313" key="4">
    <source>
        <dbReference type="EMBL" id="KAF5366167.1"/>
    </source>
</evidence>
<organism evidence="4 5">
    <name type="scientific">Tetrapyrgos nigripes</name>
    <dbReference type="NCBI Taxonomy" id="182062"/>
    <lineage>
        <taxon>Eukaryota</taxon>
        <taxon>Fungi</taxon>
        <taxon>Dikarya</taxon>
        <taxon>Basidiomycota</taxon>
        <taxon>Agaricomycotina</taxon>
        <taxon>Agaricomycetes</taxon>
        <taxon>Agaricomycetidae</taxon>
        <taxon>Agaricales</taxon>
        <taxon>Marasmiineae</taxon>
        <taxon>Marasmiaceae</taxon>
        <taxon>Tetrapyrgos</taxon>
    </lineage>
</organism>
<feature type="compositionally biased region" description="Polar residues" evidence="1">
    <location>
        <begin position="452"/>
        <end position="461"/>
    </location>
</feature>
<feature type="signal peptide" evidence="3">
    <location>
        <begin position="1"/>
        <end position="22"/>
    </location>
</feature>
<feature type="compositionally biased region" description="Polar residues" evidence="1">
    <location>
        <begin position="245"/>
        <end position="255"/>
    </location>
</feature>
<evidence type="ECO:0000256" key="2">
    <source>
        <dbReference type="SAM" id="Phobius"/>
    </source>
</evidence>
<evidence type="ECO:0000313" key="5">
    <source>
        <dbReference type="Proteomes" id="UP000559256"/>
    </source>
</evidence>
<name>A0A8H5GJM8_9AGAR</name>
<keyword evidence="2" id="KW-0472">Membrane</keyword>
<evidence type="ECO:0000256" key="3">
    <source>
        <dbReference type="SAM" id="SignalP"/>
    </source>
</evidence>
<feature type="chain" id="PRO_5034780762" evidence="3">
    <location>
        <begin position="23"/>
        <end position="841"/>
    </location>
</feature>
<feature type="compositionally biased region" description="Pro residues" evidence="1">
    <location>
        <begin position="561"/>
        <end position="575"/>
    </location>
</feature>
<keyword evidence="2" id="KW-0812">Transmembrane</keyword>
<keyword evidence="2" id="KW-1133">Transmembrane helix</keyword>
<feature type="compositionally biased region" description="Pro residues" evidence="1">
    <location>
        <begin position="474"/>
        <end position="492"/>
    </location>
</feature>
<keyword evidence="3" id="KW-0732">Signal</keyword>
<proteinExistence type="predicted"/>
<evidence type="ECO:0000256" key="1">
    <source>
        <dbReference type="SAM" id="MobiDB-lite"/>
    </source>
</evidence>
<dbReference type="AlphaFoldDB" id="A0A8H5GJM8"/>
<feature type="compositionally biased region" description="Low complexity" evidence="1">
    <location>
        <begin position="703"/>
        <end position="737"/>
    </location>
</feature>
<dbReference type="EMBL" id="JAACJM010000024">
    <property type="protein sequence ID" value="KAF5366167.1"/>
    <property type="molecule type" value="Genomic_DNA"/>
</dbReference>
<reference evidence="4 5" key="1">
    <citation type="journal article" date="2020" name="ISME J.">
        <title>Uncovering the hidden diversity of litter-decomposition mechanisms in mushroom-forming fungi.</title>
        <authorList>
            <person name="Floudas D."/>
            <person name="Bentzer J."/>
            <person name="Ahren D."/>
            <person name="Johansson T."/>
            <person name="Persson P."/>
            <person name="Tunlid A."/>
        </authorList>
    </citation>
    <scope>NUCLEOTIDE SEQUENCE [LARGE SCALE GENOMIC DNA]</scope>
    <source>
        <strain evidence="4 5">CBS 291.85</strain>
    </source>
</reference>
<gene>
    <name evidence="4" type="ORF">D9758_005752</name>
</gene>
<sequence length="841" mass="91450">MSLGLFPFIVLLLLLLNHRVGAEETSLGQGVHNDLIGNNVGEMMSMADCKRKHVETFFLRRTRSRVTFPFLSSSSASTAAVPDSNSKHYCYCSNDCTLTSGSRRTSFAGNWVNEWKRRSMASETNFRSLVFARQDDQDNPDTQGDDKPWSALQLITPVIVGIVVAAIMLTLFVLYRRGKFTFASVKDIPSKVGGFFVKGFGARKVRKAQRNQSWVIDREAMELDSSPPPSSSSSRRPGSGGHVRLTSSTSPSDVSNHLDFPFAKPSKSGKSIWVIPGKKLWQNSTLVQKTRRVMLRIPLPWKDSIKPVKPITRGRRFEIDGSNKSTRTNSTLTNFRKAGFRTSGVPSQTTESSGPSTGFAFTDIHEPIYEEDEFSDSSSDLGLGLGMRNAPVDFREDDETENLISPSFDAERDVMVISGSSRSYFSVESGTAGTWASSNQVIPSSYGPGSETYRSNQSPERTTAPPLSLTPAGRLPPAPKYPAPVPVPPPSVPSSSSPRSQLHRLQKPSIESIIQQPLVNLPPVTKPDPRQQPDYSSIPPPPPLPPPAAPPPAQTLILPPSSLPPSIPPPPPLLPSQPSLPSFEPPTPLYTRRNPSESSISLHGNGLYQPASQTLSVIPEVNSTRTTGLGLHHHQRSESSSTSISSNNSLNGLIPQISSPPYRPSPLPQEIMIARSGTPPPPITPNSLLLSPERTPPVPISALTPPVTSPRSRPLPLPGSVATNRNQNQLPQSQPQSQHRRIFSADDAPNHRQLQPDSFADRNANRLSFSDAYAYPTPLSHTLNLSSDNVNVGNAAMLFPGPVRAAGYLQGGNMSSESVSLRDGGKRGVERELRNEESFIA</sequence>
<feature type="transmembrane region" description="Helical" evidence="2">
    <location>
        <begin position="154"/>
        <end position="175"/>
    </location>
</feature>
<feature type="compositionally biased region" description="Pro residues" evidence="1">
    <location>
        <begin position="538"/>
        <end position="553"/>
    </location>
</feature>
<feature type="compositionally biased region" description="Low complexity" evidence="1">
    <location>
        <begin position="638"/>
        <end position="651"/>
    </location>
</feature>
<comment type="caution">
    <text evidence="4">The sequence shown here is derived from an EMBL/GenBank/DDBJ whole genome shotgun (WGS) entry which is preliminary data.</text>
</comment>